<protein>
    <submittedName>
        <fullName evidence="1">Uncharacterized protein</fullName>
    </submittedName>
</protein>
<dbReference type="Proteomes" id="UP001054837">
    <property type="component" value="Unassembled WGS sequence"/>
</dbReference>
<comment type="caution">
    <text evidence="1">The sequence shown here is derived from an EMBL/GenBank/DDBJ whole genome shotgun (WGS) entry which is preliminary data.</text>
</comment>
<keyword evidence="2" id="KW-1185">Reference proteome</keyword>
<name>A0AAV4UKP6_9ARAC</name>
<gene>
    <name evidence="1" type="ORF">CDAR_295071</name>
</gene>
<reference evidence="1 2" key="1">
    <citation type="submission" date="2021-06" db="EMBL/GenBank/DDBJ databases">
        <title>Caerostris darwini draft genome.</title>
        <authorList>
            <person name="Kono N."/>
            <person name="Arakawa K."/>
        </authorList>
    </citation>
    <scope>NUCLEOTIDE SEQUENCE [LARGE SCALE GENOMIC DNA]</scope>
</reference>
<proteinExistence type="predicted"/>
<dbReference type="AlphaFoldDB" id="A0AAV4UKP6"/>
<organism evidence="1 2">
    <name type="scientific">Caerostris darwini</name>
    <dbReference type="NCBI Taxonomy" id="1538125"/>
    <lineage>
        <taxon>Eukaryota</taxon>
        <taxon>Metazoa</taxon>
        <taxon>Ecdysozoa</taxon>
        <taxon>Arthropoda</taxon>
        <taxon>Chelicerata</taxon>
        <taxon>Arachnida</taxon>
        <taxon>Araneae</taxon>
        <taxon>Araneomorphae</taxon>
        <taxon>Entelegynae</taxon>
        <taxon>Araneoidea</taxon>
        <taxon>Araneidae</taxon>
        <taxon>Caerostris</taxon>
    </lineage>
</organism>
<accession>A0AAV4UKP6</accession>
<sequence>MDCSLSIGNLVRVCGDISEEISRVGGPVPPFPLEKRPSAERIDSITGSGRNDHLWPSSIDRAPILSWSNPPAYPHNKFSFIVASPACWGRQVVSRSG</sequence>
<evidence type="ECO:0000313" key="1">
    <source>
        <dbReference type="EMBL" id="GIY58358.1"/>
    </source>
</evidence>
<dbReference type="EMBL" id="BPLQ01011490">
    <property type="protein sequence ID" value="GIY58358.1"/>
    <property type="molecule type" value="Genomic_DNA"/>
</dbReference>
<evidence type="ECO:0000313" key="2">
    <source>
        <dbReference type="Proteomes" id="UP001054837"/>
    </source>
</evidence>